<feature type="chain" id="PRO_5022954122" evidence="7">
    <location>
        <begin position="23"/>
        <end position="1099"/>
    </location>
</feature>
<evidence type="ECO:0000256" key="3">
    <source>
        <dbReference type="ARBA" id="ARBA00022452"/>
    </source>
</evidence>
<dbReference type="PANTHER" id="PTHR30069">
    <property type="entry name" value="TONB-DEPENDENT OUTER MEMBRANE RECEPTOR"/>
    <property type="match status" value="1"/>
</dbReference>
<dbReference type="SUPFAM" id="SSF56935">
    <property type="entry name" value="Porins"/>
    <property type="match status" value="1"/>
</dbReference>
<dbReference type="EMBL" id="VOXD01000052">
    <property type="protein sequence ID" value="TXF84712.1"/>
    <property type="molecule type" value="Genomic_DNA"/>
</dbReference>
<dbReference type="SUPFAM" id="SSF49464">
    <property type="entry name" value="Carboxypeptidase regulatory domain-like"/>
    <property type="match status" value="1"/>
</dbReference>
<evidence type="ECO:0000256" key="5">
    <source>
        <dbReference type="ARBA" id="ARBA00023136"/>
    </source>
</evidence>
<evidence type="ECO:0000256" key="4">
    <source>
        <dbReference type="ARBA" id="ARBA00022692"/>
    </source>
</evidence>
<dbReference type="Gene3D" id="2.40.170.20">
    <property type="entry name" value="TonB-dependent receptor, beta-barrel domain"/>
    <property type="match status" value="1"/>
</dbReference>
<organism evidence="9 10">
    <name type="scientific">Neolewinella aurantiaca</name>
    <dbReference type="NCBI Taxonomy" id="2602767"/>
    <lineage>
        <taxon>Bacteria</taxon>
        <taxon>Pseudomonadati</taxon>
        <taxon>Bacteroidota</taxon>
        <taxon>Saprospiria</taxon>
        <taxon>Saprospirales</taxon>
        <taxon>Lewinellaceae</taxon>
        <taxon>Neolewinella</taxon>
    </lineage>
</organism>
<accession>A0A5C7F2X4</accession>
<name>A0A5C7F2X4_9BACT</name>
<keyword evidence="9" id="KW-0675">Receptor</keyword>
<dbReference type="InterPro" id="IPR039426">
    <property type="entry name" value="TonB-dep_rcpt-like"/>
</dbReference>
<sequence>MRILTQFLTVALLLAASLTMSAQGVTTASMFGKLTDSNSGEALIGATVQAVHTPSGTTYGNVTDLDGFFRLPGMRVGGPYIVTATYVGYEPIVQDGIYLQLGQAFQFSQEMGTDAVELTGIEVVANRSDIFNGKRTGQETTISEEQINSMPTLNRSIADFARLNPLAKVDPDGGSVSIAGQNNRFNSIYIDGAVNNDAFGLSAQGTNGGQTGVSAISVDAVEQFVVSTAPFDIRQSGFAGGAISAVTRSGTNNLEGSAYYLFRNEGLTRDNGFTTEDGKYTFPSLAPFSAKTYGARLGGAIVKDKVHFFINAEIQRDETPQTFDFDNYRGDSDAEGIQELVDFVSDTYGYNVGSFDNNSSTLNSEKIIGKLDFNLSQTHKLSVRHSYVSAENLSARTSGSGFIGFLNGSQFFKSTTNSSALELNSVFSNMANNLTVGATFVRDDRDPLGDPFPVVNIRDGNNGSIQFGGEPFSTANLLNQDVITVRNDLSIYKGRHNILIGANAEFFQAGNLFIRQNYGDYDFNGTDELSGLEQFYQGLPSSRFERSYSQVDNISGDESGAIANLNQTLIGFYVQDEYVVNEKLRVTGGLRLDVPIWPSDLPLNADFNNTVIPQLEAAGYDLEGAKTGQFIKTQLAFSPRIAFNYDIFGDQSLQLRGGVGIFTSRIPLVWPGGAYNNFGFNVGGTRLDNSEVFNPDVNTQAPGEIDVNDPSPSGQIDLFAENFKLPQTTKFNLALDYKLPLGLVLSVDALYTKSNNFVRYQRIDLNPAAINRLTGTPDNRIYYQNIDNDNDPDTPPSQFLDTDYTGIYLGTNTDKGYTYNGSVVISKPYTNGFLGTLGYSYGDSYSLFDGTSSQNSSQWRGYYDAEGRNNEGPVQRSTFANGGRIFGNVAYTLEGKNSSQTFSLFMNGQNGGFYTYVVGGDVEELVNDGGFDFNDAAYIPNNASEINLITDFNGNTPAEQYAALDAFINADDHLSDERGSYAKRNGAALPFKTVFDARFLQRFKVQSGSKSNILEFSIDVFNLNNLLNKEWGRINNRGFGTYTLVNIEDVSDAGVPTYTVNREILDGISPDEVFDDSLDDSGLRSSRWSMQLGVRYTFK</sequence>
<dbReference type="Gene3D" id="2.60.40.1120">
    <property type="entry name" value="Carboxypeptidase-like, regulatory domain"/>
    <property type="match status" value="1"/>
</dbReference>
<keyword evidence="2" id="KW-0813">Transport</keyword>
<comment type="subcellular location">
    <subcellularLocation>
        <location evidence="1">Cell outer membrane</location>
        <topology evidence="1">Multi-pass membrane protein</topology>
    </subcellularLocation>
</comment>
<dbReference type="GO" id="GO:0044718">
    <property type="term" value="P:siderophore transmembrane transport"/>
    <property type="evidence" value="ECO:0007669"/>
    <property type="project" value="TreeGrafter"/>
</dbReference>
<dbReference type="GO" id="GO:0015344">
    <property type="term" value="F:siderophore uptake transmembrane transporter activity"/>
    <property type="evidence" value="ECO:0007669"/>
    <property type="project" value="TreeGrafter"/>
</dbReference>
<reference evidence="9 10" key="1">
    <citation type="submission" date="2019-08" db="EMBL/GenBank/DDBJ databases">
        <title>Lewinella sp. strain SSH13 Genome sequencing and assembly.</title>
        <authorList>
            <person name="Kim I."/>
        </authorList>
    </citation>
    <scope>NUCLEOTIDE SEQUENCE [LARGE SCALE GENOMIC DNA]</scope>
    <source>
        <strain evidence="9 10">SSH13</strain>
    </source>
</reference>
<dbReference type="InterPro" id="IPR057601">
    <property type="entry name" value="Oar-like_b-barrel"/>
</dbReference>
<evidence type="ECO:0000256" key="7">
    <source>
        <dbReference type="SAM" id="SignalP"/>
    </source>
</evidence>
<evidence type="ECO:0000256" key="2">
    <source>
        <dbReference type="ARBA" id="ARBA00022448"/>
    </source>
</evidence>
<dbReference type="Pfam" id="PF25183">
    <property type="entry name" value="OMP_b-brl_4"/>
    <property type="match status" value="2"/>
</dbReference>
<keyword evidence="3" id="KW-1134">Transmembrane beta strand</keyword>
<dbReference type="Proteomes" id="UP000321907">
    <property type="component" value="Unassembled WGS sequence"/>
</dbReference>
<proteinExistence type="predicted"/>
<feature type="domain" description="TonB-dependent transporter Oar-like beta-barrel" evidence="8">
    <location>
        <begin position="356"/>
        <end position="1028"/>
    </location>
</feature>
<protein>
    <submittedName>
        <fullName evidence="9">TonB-dependent receptor</fullName>
    </submittedName>
</protein>
<keyword evidence="10" id="KW-1185">Reference proteome</keyword>
<dbReference type="RefSeq" id="WP_147932767.1">
    <property type="nucleotide sequence ID" value="NZ_VOXD01000052.1"/>
</dbReference>
<dbReference type="PANTHER" id="PTHR30069:SF46">
    <property type="entry name" value="OAR PROTEIN"/>
    <property type="match status" value="1"/>
</dbReference>
<keyword evidence="6" id="KW-0998">Cell outer membrane</keyword>
<evidence type="ECO:0000256" key="6">
    <source>
        <dbReference type="ARBA" id="ARBA00023237"/>
    </source>
</evidence>
<evidence type="ECO:0000256" key="1">
    <source>
        <dbReference type="ARBA" id="ARBA00004571"/>
    </source>
</evidence>
<evidence type="ECO:0000259" key="8">
    <source>
        <dbReference type="Pfam" id="PF25183"/>
    </source>
</evidence>
<dbReference type="InterPro" id="IPR008969">
    <property type="entry name" value="CarboxyPept-like_regulatory"/>
</dbReference>
<feature type="domain" description="TonB-dependent transporter Oar-like beta-barrel" evidence="8">
    <location>
        <begin position="246"/>
        <end position="322"/>
    </location>
</feature>
<dbReference type="Pfam" id="PF13620">
    <property type="entry name" value="CarboxypepD_reg"/>
    <property type="match status" value="1"/>
</dbReference>
<dbReference type="InterPro" id="IPR036942">
    <property type="entry name" value="Beta-barrel_TonB_sf"/>
</dbReference>
<keyword evidence="5" id="KW-0472">Membrane</keyword>
<gene>
    <name evidence="9" type="ORF">FUA23_21105</name>
</gene>
<dbReference type="OrthoDB" id="9768147at2"/>
<keyword evidence="4" id="KW-0812">Transmembrane</keyword>
<dbReference type="GO" id="GO:0009279">
    <property type="term" value="C:cell outer membrane"/>
    <property type="evidence" value="ECO:0007669"/>
    <property type="project" value="UniProtKB-SubCell"/>
</dbReference>
<dbReference type="AlphaFoldDB" id="A0A5C7F2X4"/>
<evidence type="ECO:0000313" key="10">
    <source>
        <dbReference type="Proteomes" id="UP000321907"/>
    </source>
</evidence>
<evidence type="ECO:0000313" key="9">
    <source>
        <dbReference type="EMBL" id="TXF84712.1"/>
    </source>
</evidence>
<comment type="caution">
    <text evidence="9">The sequence shown here is derived from an EMBL/GenBank/DDBJ whole genome shotgun (WGS) entry which is preliminary data.</text>
</comment>
<keyword evidence="7" id="KW-0732">Signal</keyword>
<feature type="signal peptide" evidence="7">
    <location>
        <begin position="1"/>
        <end position="22"/>
    </location>
</feature>